<dbReference type="Pfam" id="PF05137">
    <property type="entry name" value="PilN"/>
    <property type="match status" value="1"/>
</dbReference>
<feature type="coiled-coil region" evidence="1">
    <location>
        <begin position="60"/>
        <end position="87"/>
    </location>
</feature>
<keyword evidence="1" id="KW-0175">Coiled coil</keyword>
<keyword evidence="2" id="KW-0812">Transmembrane</keyword>
<evidence type="ECO:0000313" key="3">
    <source>
        <dbReference type="EMBL" id="NMG22225.1"/>
    </source>
</evidence>
<dbReference type="Proteomes" id="UP000718564">
    <property type="component" value="Unassembled WGS sequence"/>
</dbReference>
<protein>
    <submittedName>
        <fullName evidence="3">Fimbrial protein</fullName>
    </submittedName>
</protein>
<name>A0ABX1PCL6_9CYAN</name>
<sequence>MYSIDINFLKNRKTENKFEEKRLGISLPTGNLTPVYIGVVVGIFFPALVGIGWWFVQIKNTALDNNITQLKQENESLESQIQSLNKVQVETKKIKQETQALVSVFDQIRPWSAMLQELRDRIPTTVQIDSIKQIAPTTLTQGQPALNSTGGIEISGFARSFSDVNDFTLTLQQSRFFKAAQTKIMTAELVDFPLPPTGNSINSSQIKPPQIVKYTIQSSLSDVPASEFIRELEQKGTVGLVSRIRSMQQTGIIPK</sequence>
<evidence type="ECO:0000256" key="2">
    <source>
        <dbReference type="SAM" id="Phobius"/>
    </source>
</evidence>
<keyword evidence="4" id="KW-1185">Reference proteome</keyword>
<proteinExistence type="predicted"/>
<accession>A0ABX1PCL6</accession>
<keyword evidence="2" id="KW-1133">Transmembrane helix</keyword>
<evidence type="ECO:0000313" key="4">
    <source>
        <dbReference type="Proteomes" id="UP000718564"/>
    </source>
</evidence>
<dbReference type="PANTHER" id="PTHR40278">
    <property type="entry name" value="DNA UTILIZATION PROTEIN HOFN"/>
    <property type="match status" value="1"/>
</dbReference>
<dbReference type="RefSeq" id="WP_169157433.1">
    <property type="nucleotide sequence ID" value="NZ_CAWPJE010000232.1"/>
</dbReference>
<gene>
    <name evidence="3" type="ORF">DP116_23330</name>
</gene>
<reference evidence="3 4" key="1">
    <citation type="submission" date="2018-06" db="EMBL/GenBank/DDBJ databases">
        <title>Comparative genomics of Brasilonema spp. strains.</title>
        <authorList>
            <person name="Alvarenga D.O."/>
            <person name="Fiore M.F."/>
            <person name="Varani A.M."/>
        </authorList>
    </citation>
    <scope>NUCLEOTIDE SEQUENCE [LARGE SCALE GENOMIC DNA]</scope>
    <source>
        <strain evidence="3 4">SPC951</strain>
    </source>
</reference>
<comment type="caution">
    <text evidence="3">The sequence shown here is derived from an EMBL/GenBank/DDBJ whole genome shotgun (WGS) entry which is preliminary data.</text>
</comment>
<dbReference type="InterPro" id="IPR007813">
    <property type="entry name" value="PilN"/>
</dbReference>
<feature type="transmembrane region" description="Helical" evidence="2">
    <location>
        <begin position="35"/>
        <end position="56"/>
    </location>
</feature>
<keyword evidence="2" id="KW-0472">Membrane</keyword>
<dbReference type="EMBL" id="QMEB01000233">
    <property type="protein sequence ID" value="NMG22225.1"/>
    <property type="molecule type" value="Genomic_DNA"/>
</dbReference>
<organism evidence="3 4">
    <name type="scientific">Brasilonema bromeliae SPC951</name>
    <dbReference type="NCBI Taxonomy" id="385972"/>
    <lineage>
        <taxon>Bacteria</taxon>
        <taxon>Bacillati</taxon>
        <taxon>Cyanobacteriota</taxon>
        <taxon>Cyanophyceae</taxon>
        <taxon>Nostocales</taxon>
        <taxon>Scytonemataceae</taxon>
        <taxon>Brasilonema</taxon>
        <taxon>Bromeliae group (in: Brasilonema)</taxon>
    </lineage>
</organism>
<dbReference type="InterPro" id="IPR052534">
    <property type="entry name" value="Extracell_DNA_Util/SecSys_Comp"/>
</dbReference>
<dbReference type="PANTHER" id="PTHR40278:SF1">
    <property type="entry name" value="DNA UTILIZATION PROTEIN HOFN"/>
    <property type="match status" value="1"/>
</dbReference>
<evidence type="ECO:0000256" key="1">
    <source>
        <dbReference type="SAM" id="Coils"/>
    </source>
</evidence>